<dbReference type="Proteomes" id="UP000650424">
    <property type="component" value="Unassembled WGS sequence"/>
</dbReference>
<keyword evidence="2" id="KW-1185">Reference proteome</keyword>
<gene>
    <name evidence="1" type="ORF">H8L32_09380</name>
</gene>
<accession>A0ABR6ZPA2</accession>
<sequence length="487" mass="56258">MTSKHNLNHDESYFVKATLSSKKGEIRDVPCKIYLPERIYEKPYLVLKPDTRNGEKIFHFGKTELKASSPTSNQKPDLVIYAPEVHFSNVVTKHWGHEVSETTLEGEPQNLHVIQYFQKKSKKQKTKLVLWISPNKTLTPISLPTRSYDGSINYKVIRNFEFMLGNGLKLTFANHYANKIDRNKNLTQWSFLVACTELDCAANDANAIRNLLQEQVEDILLIASFASRNRTVWLGWTTYDSKSQSRFYRGNFHFPTIEDEENGRDKIVDNEDFQDFIEKSYSVLSQYENKLTIRSALQSVVTSKTKTIENAFLSLFAALEALILDFRRKESLEFVLQEIEWEKLKGHLKSSIKNCPDPVLSDEQRASMYKKLNELNRISLREAFDGFSKQHSINLHDLWPIFQSGSNLGLSDIRNKLIHGDPFPETQIRALMIARQNLQYTVERALFCVLKWDVNKTNLSHYNVMNDSSIVQWKSAQEDISSVVVSI</sequence>
<dbReference type="RefSeq" id="WP_186946935.1">
    <property type="nucleotide sequence ID" value="NZ_JACOGF010000004.1"/>
</dbReference>
<dbReference type="EMBL" id="JACOGF010000004">
    <property type="protein sequence ID" value="MBC3917683.1"/>
    <property type="molecule type" value="Genomic_DNA"/>
</dbReference>
<organism evidence="1 2">
    <name type="scientific">Undibacterium hunanense</name>
    <dbReference type="NCBI Taxonomy" id="2762292"/>
    <lineage>
        <taxon>Bacteria</taxon>
        <taxon>Pseudomonadati</taxon>
        <taxon>Pseudomonadota</taxon>
        <taxon>Betaproteobacteria</taxon>
        <taxon>Burkholderiales</taxon>
        <taxon>Oxalobacteraceae</taxon>
        <taxon>Undibacterium</taxon>
    </lineage>
</organism>
<reference evidence="1 2" key="1">
    <citation type="submission" date="2020-08" db="EMBL/GenBank/DDBJ databases">
        <title>Novel species isolated from subtropical streams in China.</title>
        <authorList>
            <person name="Lu H."/>
        </authorList>
    </citation>
    <scope>NUCLEOTIDE SEQUENCE [LARGE SCALE GENOMIC DNA]</scope>
    <source>
        <strain evidence="1 2">CY18W</strain>
    </source>
</reference>
<evidence type="ECO:0008006" key="3">
    <source>
        <dbReference type="Google" id="ProtNLM"/>
    </source>
</evidence>
<comment type="caution">
    <text evidence="1">The sequence shown here is derived from an EMBL/GenBank/DDBJ whole genome shotgun (WGS) entry which is preliminary data.</text>
</comment>
<evidence type="ECO:0000313" key="2">
    <source>
        <dbReference type="Proteomes" id="UP000650424"/>
    </source>
</evidence>
<name>A0ABR6ZPA2_9BURK</name>
<proteinExistence type="predicted"/>
<protein>
    <recommendedName>
        <fullName evidence="3">ApeA N-terminal domain-containing protein</fullName>
    </recommendedName>
</protein>
<evidence type="ECO:0000313" key="1">
    <source>
        <dbReference type="EMBL" id="MBC3917683.1"/>
    </source>
</evidence>